<dbReference type="EMBL" id="JAHRHJ020000003">
    <property type="protein sequence ID" value="KAH9321794.1"/>
    <property type="molecule type" value="Genomic_DNA"/>
</dbReference>
<feature type="non-terminal residue" evidence="2">
    <location>
        <position position="100"/>
    </location>
</feature>
<feature type="compositionally biased region" description="Basic and acidic residues" evidence="1">
    <location>
        <begin position="1"/>
        <end position="23"/>
    </location>
</feature>
<accession>A0AA38GH85</accession>
<feature type="compositionally biased region" description="Acidic residues" evidence="1">
    <location>
        <begin position="44"/>
        <end position="58"/>
    </location>
</feature>
<proteinExistence type="predicted"/>
<protein>
    <submittedName>
        <fullName evidence="2">Uncharacterized protein</fullName>
    </submittedName>
</protein>
<evidence type="ECO:0000256" key="1">
    <source>
        <dbReference type="SAM" id="MobiDB-lite"/>
    </source>
</evidence>
<dbReference type="AlphaFoldDB" id="A0AA38GH85"/>
<organism evidence="2 3">
    <name type="scientific">Taxus chinensis</name>
    <name type="common">Chinese yew</name>
    <name type="synonym">Taxus wallichiana var. chinensis</name>
    <dbReference type="NCBI Taxonomy" id="29808"/>
    <lineage>
        <taxon>Eukaryota</taxon>
        <taxon>Viridiplantae</taxon>
        <taxon>Streptophyta</taxon>
        <taxon>Embryophyta</taxon>
        <taxon>Tracheophyta</taxon>
        <taxon>Spermatophyta</taxon>
        <taxon>Pinopsida</taxon>
        <taxon>Pinidae</taxon>
        <taxon>Conifers II</taxon>
        <taxon>Cupressales</taxon>
        <taxon>Taxaceae</taxon>
        <taxon>Taxus</taxon>
    </lineage>
</organism>
<evidence type="ECO:0000313" key="2">
    <source>
        <dbReference type="EMBL" id="KAH9321794.1"/>
    </source>
</evidence>
<keyword evidence="3" id="KW-1185">Reference proteome</keyword>
<reference evidence="2 3" key="1">
    <citation type="journal article" date="2021" name="Nat. Plants">
        <title>The Taxus genome provides insights into paclitaxel biosynthesis.</title>
        <authorList>
            <person name="Xiong X."/>
            <person name="Gou J."/>
            <person name="Liao Q."/>
            <person name="Li Y."/>
            <person name="Zhou Q."/>
            <person name="Bi G."/>
            <person name="Li C."/>
            <person name="Du R."/>
            <person name="Wang X."/>
            <person name="Sun T."/>
            <person name="Guo L."/>
            <person name="Liang H."/>
            <person name="Lu P."/>
            <person name="Wu Y."/>
            <person name="Zhang Z."/>
            <person name="Ro D.K."/>
            <person name="Shang Y."/>
            <person name="Huang S."/>
            <person name="Yan J."/>
        </authorList>
    </citation>
    <scope>NUCLEOTIDE SEQUENCE [LARGE SCALE GENOMIC DNA]</scope>
    <source>
        <strain evidence="2">Ta-2019</strain>
    </source>
</reference>
<sequence>MDPKTRKFYTSRDVEFFEKKEAENPPPDSPDVDFSLVVKIEPDVPSEDESDDGDDGVDQIEPRPMGTVQRMPKWCTSTLRDARMDAPLDTSTPGPWTCSK</sequence>
<comment type="caution">
    <text evidence="2">The sequence shown here is derived from an EMBL/GenBank/DDBJ whole genome shotgun (WGS) entry which is preliminary data.</text>
</comment>
<name>A0AA38GH85_TAXCH</name>
<dbReference type="Proteomes" id="UP000824469">
    <property type="component" value="Unassembled WGS sequence"/>
</dbReference>
<gene>
    <name evidence="2" type="ORF">KI387_016433</name>
</gene>
<feature type="region of interest" description="Disordered" evidence="1">
    <location>
        <begin position="1"/>
        <end position="69"/>
    </location>
</feature>
<evidence type="ECO:0000313" key="3">
    <source>
        <dbReference type="Proteomes" id="UP000824469"/>
    </source>
</evidence>